<accession>A0A0E9RD09</accession>
<protein>
    <submittedName>
        <fullName evidence="1">Uncharacterized protein</fullName>
    </submittedName>
</protein>
<sequence>MPFKFGRCIWDLPDQHTSTFSYKTRIRNILFFPKATQIM</sequence>
<reference evidence="1" key="2">
    <citation type="journal article" date="2015" name="Fish Shellfish Immunol.">
        <title>Early steps in the European eel (Anguilla anguilla)-Vibrio vulnificus interaction in the gills: Role of the RtxA13 toxin.</title>
        <authorList>
            <person name="Callol A."/>
            <person name="Pajuelo D."/>
            <person name="Ebbesson L."/>
            <person name="Teles M."/>
            <person name="MacKenzie S."/>
            <person name="Amaro C."/>
        </authorList>
    </citation>
    <scope>NUCLEOTIDE SEQUENCE</scope>
</reference>
<name>A0A0E9RD09_ANGAN</name>
<organism evidence="1">
    <name type="scientific">Anguilla anguilla</name>
    <name type="common">European freshwater eel</name>
    <name type="synonym">Muraena anguilla</name>
    <dbReference type="NCBI Taxonomy" id="7936"/>
    <lineage>
        <taxon>Eukaryota</taxon>
        <taxon>Metazoa</taxon>
        <taxon>Chordata</taxon>
        <taxon>Craniata</taxon>
        <taxon>Vertebrata</taxon>
        <taxon>Euteleostomi</taxon>
        <taxon>Actinopterygii</taxon>
        <taxon>Neopterygii</taxon>
        <taxon>Teleostei</taxon>
        <taxon>Anguilliformes</taxon>
        <taxon>Anguillidae</taxon>
        <taxon>Anguilla</taxon>
    </lineage>
</organism>
<reference evidence="1" key="1">
    <citation type="submission" date="2014-11" db="EMBL/GenBank/DDBJ databases">
        <authorList>
            <person name="Amaro Gonzalez C."/>
        </authorList>
    </citation>
    <scope>NUCLEOTIDE SEQUENCE</scope>
</reference>
<evidence type="ECO:0000313" key="1">
    <source>
        <dbReference type="EMBL" id="JAH26969.1"/>
    </source>
</evidence>
<dbReference type="AlphaFoldDB" id="A0A0E9RD09"/>
<dbReference type="EMBL" id="GBXM01081608">
    <property type="protein sequence ID" value="JAH26969.1"/>
    <property type="molecule type" value="Transcribed_RNA"/>
</dbReference>
<proteinExistence type="predicted"/>